<evidence type="ECO:0000313" key="2">
    <source>
        <dbReference type="EMBL" id="GIH75139.1"/>
    </source>
</evidence>
<protein>
    <submittedName>
        <fullName evidence="2">Uncharacterized protein</fullName>
    </submittedName>
</protein>
<comment type="caution">
    <text evidence="2">The sequence shown here is derived from an EMBL/GenBank/DDBJ whole genome shotgun (WGS) entry which is preliminary data.</text>
</comment>
<dbReference type="AlphaFoldDB" id="A0A8J3W384"/>
<gene>
    <name evidence="2" type="ORF">Plo01_15680</name>
</gene>
<sequence>MTHPGSCERAKGHHCACSICGGAQHGWTYGLMLARDPSPVARQEARDRNDSDWAKTPPPIGRRGPSKRRKEIATDSATIDLVDWLSKNPSTIKHIQEVGDILSGPVIEELDKRFGGSTPRETRRRLTNHFWCDLLAALAEAIGKFSKAMDQIPEHVTTAIMQSRKAERRSALLEGLVTLAVRTAWEPIKSMIRTTGIEELQRTCRILAVLICPAPENHKAVQDGALLPLAKEGMLEISRERLAQVFPEDWVRRLRDDLGGA</sequence>
<keyword evidence="3" id="KW-1185">Reference proteome</keyword>
<accession>A0A8J3W384</accession>
<evidence type="ECO:0000256" key="1">
    <source>
        <dbReference type="SAM" id="MobiDB-lite"/>
    </source>
</evidence>
<feature type="compositionally biased region" description="Basic and acidic residues" evidence="1">
    <location>
        <begin position="43"/>
        <end position="53"/>
    </location>
</feature>
<evidence type="ECO:0000313" key="3">
    <source>
        <dbReference type="Proteomes" id="UP000616724"/>
    </source>
</evidence>
<reference evidence="2 3" key="1">
    <citation type="submission" date="2021-01" db="EMBL/GenBank/DDBJ databases">
        <title>Whole genome shotgun sequence of Planobispora longispora NBRC 13918.</title>
        <authorList>
            <person name="Komaki H."/>
            <person name="Tamura T."/>
        </authorList>
    </citation>
    <scope>NUCLEOTIDE SEQUENCE [LARGE SCALE GENOMIC DNA]</scope>
    <source>
        <strain evidence="2 3">NBRC 13918</strain>
    </source>
</reference>
<proteinExistence type="predicted"/>
<feature type="region of interest" description="Disordered" evidence="1">
    <location>
        <begin position="39"/>
        <end position="72"/>
    </location>
</feature>
<dbReference type="EMBL" id="BOOH01000014">
    <property type="protein sequence ID" value="GIH75139.1"/>
    <property type="molecule type" value="Genomic_DNA"/>
</dbReference>
<organism evidence="2 3">
    <name type="scientific">Planobispora longispora</name>
    <dbReference type="NCBI Taxonomy" id="28887"/>
    <lineage>
        <taxon>Bacteria</taxon>
        <taxon>Bacillati</taxon>
        <taxon>Actinomycetota</taxon>
        <taxon>Actinomycetes</taxon>
        <taxon>Streptosporangiales</taxon>
        <taxon>Streptosporangiaceae</taxon>
        <taxon>Planobispora</taxon>
    </lineage>
</organism>
<dbReference type="Proteomes" id="UP000616724">
    <property type="component" value="Unassembled WGS sequence"/>
</dbReference>
<name>A0A8J3W384_9ACTN</name>